<dbReference type="InterPro" id="IPR050984">
    <property type="entry name" value="Gfo/Idh/MocA_domain"/>
</dbReference>
<dbReference type="OrthoDB" id="6417021at2759"/>
<dbReference type="EMBL" id="CAJPDR010000792">
    <property type="protein sequence ID" value="CAF9942700.1"/>
    <property type="molecule type" value="Genomic_DNA"/>
</dbReference>
<keyword evidence="1" id="KW-0560">Oxidoreductase</keyword>
<organism evidence="2 3">
    <name type="scientific">Alectoria fallacina</name>
    <dbReference type="NCBI Taxonomy" id="1903189"/>
    <lineage>
        <taxon>Eukaryota</taxon>
        <taxon>Fungi</taxon>
        <taxon>Dikarya</taxon>
        <taxon>Ascomycota</taxon>
        <taxon>Pezizomycotina</taxon>
        <taxon>Lecanoromycetes</taxon>
        <taxon>OSLEUM clade</taxon>
        <taxon>Lecanoromycetidae</taxon>
        <taxon>Lecanorales</taxon>
        <taxon>Lecanorineae</taxon>
        <taxon>Parmeliaceae</taxon>
        <taxon>Alectoria</taxon>
    </lineage>
</organism>
<dbReference type="PANTHER" id="PTHR22604">
    <property type="entry name" value="OXIDOREDUCTASES"/>
    <property type="match status" value="1"/>
</dbReference>
<sequence>MEALKAGKHVLLEKPSTSNAIDARKLFLENAYLNPSMEIDGSGTVPPVLLEAVHNRFHPAFQKFLSLLDKPNIDQVRTTHHFPRGYFAADNIRFDYDLAGGKGDQRIDEAFSAKWRFPNGGVGSIEADLVATSGFWLTSWMPAIRSPMCEVTHREVTVPETALEGKQHVKTRTVTFWNSSLPSFWHRIDVVDDHVIRNVPDGKVEKKWSEREYVKAYQGDVGDASWTSYRHQLEQFVNKVRGRESAGVWIDGDDSVRQMEMIDSAYRKAGLPVRPGSTYEGS</sequence>
<comment type="caution">
    <text evidence="2">The sequence shown here is derived from an EMBL/GenBank/DDBJ whole genome shotgun (WGS) entry which is preliminary data.</text>
</comment>
<protein>
    <submittedName>
        <fullName evidence="2">Uncharacterized protein</fullName>
    </submittedName>
</protein>
<dbReference type="GO" id="GO:0016491">
    <property type="term" value="F:oxidoreductase activity"/>
    <property type="evidence" value="ECO:0007669"/>
    <property type="project" value="UniProtKB-KW"/>
</dbReference>
<evidence type="ECO:0000313" key="3">
    <source>
        <dbReference type="Proteomes" id="UP000664203"/>
    </source>
</evidence>
<proteinExistence type="predicted"/>
<dbReference type="Proteomes" id="UP000664203">
    <property type="component" value="Unassembled WGS sequence"/>
</dbReference>
<name>A0A8H3J8A8_9LECA</name>
<dbReference type="PANTHER" id="PTHR22604:SF105">
    <property type="entry name" value="TRANS-1,2-DIHYDROBENZENE-1,2-DIOL DEHYDROGENASE"/>
    <property type="match status" value="1"/>
</dbReference>
<reference evidence="2" key="1">
    <citation type="submission" date="2021-03" db="EMBL/GenBank/DDBJ databases">
        <authorList>
            <person name="Tagirdzhanova G."/>
        </authorList>
    </citation>
    <scope>NUCLEOTIDE SEQUENCE</scope>
</reference>
<evidence type="ECO:0000313" key="2">
    <source>
        <dbReference type="EMBL" id="CAF9942700.1"/>
    </source>
</evidence>
<dbReference type="AlphaFoldDB" id="A0A8H3J8A8"/>
<dbReference type="InterPro" id="IPR036291">
    <property type="entry name" value="NAD(P)-bd_dom_sf"/>
</dbReference>
<gene>
    <name evidence="2" type="ORF">ALECFALPRED_009920</name>
</gene>
<dbReference type="Gene3D" id="3.30.360.10">
    <property type="entry name" value="Dihydrodipicolinate Reductase, domain 2"/>
    <property type="match status" value="1"/>
</dbReference>
<evidence type="ECO:0000256" key="1">
    <source>
        <dbReference type="ARBA" id="ARBA00023002"/>
    </source>
</evidence>
<accession>A0A8H3J8A8</accession>
<dbReference type="SUPFAM" id="SSF51735">
    <property type="entry name" value="NAD(P)-binding Rossmann-fold domains"/>
    <property type="match status" value="1"/>
</dbReference>
<dbReference type="Gene3D" id="3.40.50.720">
    <property type="entry name" value="NAD(P)-binding Rossmann-like Domain"/>
    <property type="match status" value="1"/>
</dbReference>
<keyword evidence="3" id="KW-1185">Reference proteome</keyword>